<comment type="caution">
    <text evidence="5">The sequence shown here is derived from an EMBL/GenBank/DDBJ whole genome shotgun (WGS) entry which is preliminary data.</text>
</comment>
<evidence type="ECO:0000256" key="3">
    <source>
        <dbReference type="PROSITE-ProRule" id="PRU00708"/>
    </source>
</evidence>
<protein>
    <recommendedName>
        <fullName evidence="7">Pentatricopeptide repeat-containing protein</fullName>
    </recommendedName>
</protein>
<dbReference type="Gene3D" id="1.25.40.10">
    <property type="entry name" value="Tetratricopeptide repeat domain"/>
    <property type="match status" value="4"/>
</dbReference>
<feature type="compositionally biased region" description="Pro residues" evidence="4">
    <location>
        <begin position="56"/>
        <end position="70"/>
    </location>
</feature>
<keyword evidence="6" id="KW-1185">Reference proteome</keyword>
<reference evidence="5" key="1">
    <citation type="submission" date="2020-08" db="EMBL/GenBank/DDBJ databases">
        <title>Plant Genome Project.</title>
        <authorList>
            <person name="Zhang R.-G."/>
        </authorList>
    </citation>
    <scope>NUCLEOTIDE SEQUENCE</scope>
    <source>
        <strain evidence="5">WSP0</strain>
        <tissue evidence="5">Leaf</tissue>
    </source>
</reference>
<evidence type="ECO:0008006" key="7">
    <source>
        <dbReference type="Google" id="ProtNLM"/>
    </source>
</evidence>
<comment type="similarity">
    <text evidence="1">Belongs to the PPR family. P subfamily.</text>
</comment>
<evidence type="ECO:0000313" key="6">
    <source>
        <dbReference type="Proteomes" id="UP000823749"/>
    </source>
</evidence>
<feature type="repeat" description="PPR" evidence="3">
    <location>
        <begin position="296"/>
        <end position="330"/>
    </location>
</feature>
<evidence type="ECO:0000313" key="5">
    <source>
        <dbReference type="EMBL" id="KAG5552186.1"/>
    </source>
</evidence>
<dbReference type="SUPFAM" id="SSF48452">
    <property type="entry name" value="TPR-like"/>
    <property type="match status" value="1"/>
</dbReference>
<dbReference type="InterPro" id="IPR050667">
    <property type="entry name" value="PPR-containing_protein"/>
</dbReference>
<dbReference type="EMBL" id="JACTNZ010000004">
    <property type="protein sequence ID" value="KAG5552186.1"/>
    <property type="molecule type" value="Genomic_DNA"/>
</dbReference>
<feature type="repeat" description="PPR" evidence="3">
    <location>
        <begin position="366"/>
        <end position="400"/>
    </location>
</feature>
<feature type="repeat" description="PPR" evidence="3">
    <location>
        <begin position="401"/>
        <end position="436"/>
    </location>
</feature>
<proteinExistence type="inferred from homology"/>
<dbReference type="Pfam" id="PF13041">
    <property type="entry name" value="PPR_2"/>
    <property type="match status" value="2"/>
</dbReference>
<dbReference type="PANTHER" id="PTHR47939">
    <property type="entry name" value="MEMBRANE-ASSOCIATED SALT-INDUCIBLE PROTEIN-LIKE"/>
    <property type="match status" value="1"/>
</dbReference>
<dbReference type="Pfam" id="PF12854">
    <property type="entry name" value="PPR_1"/>
    <property type="match status" value="1"/>
</dbReference>
<gene>
    <name evidence="5" type="ORF">RHGRI_010319</name>
</gene>
<dbReference type="Proteomes" id="UP000823749">
    <property type="component" value="Chromosome 4"/>
</dbReference>
<name>A0AAV6KI30_9ERIC</name>
<dbReference type="NCBIfam" id="TIGR00756">
    <property type="entry name" value="PPR"/>
    <property type="match status" value="7"/>
</dbReference>
<sequence>MVIASLSSSSSTTLHLLQYLRFHLSHPHNPKPHFLSHLYPTHHHNPKPFSSQPLSSQPPNPNPNPDPPPQLVNDLSRTLSDYRNPHHDLESALTPFSPNISTNLVEQVLKRCKKPRILSPQVLPLGPPPPGAYSRANLPADAIRAFGKMADFGVGFGNDDVDKLLYELCKRKHVRHAQGFFDRVKSEVEPSVKSYSILMRGWGDIGESGEARKVFDEMLERGCCVDLLAYNSMLQSLCKGGSVEEAYKLFREMGSKGLEPDAFTYSIFIHAACDANDIHSAFRVLDRMKRYELVPNVYTYNAIIKRLCKNDRVEEAYLLLDEMIERGERPDVWSYNTILACHCDHNEVNKALRLISRMDQDSCLPDRHTYNMVIKMLIRIGRFDRVTKVWESMEERGFYPSASTYAVMVHGLCKKKGKLEDACRYFEIMVDEGIPPYSSTCEMLRNRLIGLGFSEQTHILADKMERSTSCSIQELSDIMRVPGISGTRYLKFGRNKVNKLLQLEITLYCLVDMLAHASSEVWDPPMNIWVIGIYADFLSTAEARDSQMSDKGVLQVLLDLRFVADVLSGGDSSSIEELSKNAKSKVSFRRKQDVNQTKSAIREQVDGLVNRLSQKLDPIDWLTLVFLALSYDVIYENSVYEPYLWENERQSYLRHAVLFGFFVQLNRLYTDTVQKLPTNSESIIMRCSTVPRLKYLPIRLIAPALSSRGTTKASTSPSMDDISSRSSWKNYANEDLSRNINIDDDSSFGVATPFLKSFMQVGSRFGELGSILTNGQVGRFKDKSAAAMSTFGDILPVQAAGLLSSFTASRSDS</sequence>
<feature type="repeat" description="PPR" evidence="3">
    <location>
        <begin position="331"/>
        <end position="365"/>
    </location>
</feature>
<evidence type="ECO:0000256" key="4">
    <source>
        <dbReference type="SAM" id="MobiDB-lite"/>
    </source>
</evidence>
<feature type="repeat" description="PPR" evidence="3">
    <location>
        <begin position="226"/>
        <end position="260"/>
    </location>
</feature>
<organism evidence="5 6">
    <name type="scientific">Rhododendron griersonianum</name>
    <dbReference type="NCBI Taxonomy" id="479676"/>
    <lineage>
        <taxon>Eukaryota</taxon>
        <taxon>Viridiplantae</taxon>
        <taxon>Streptophyta</taxon>
        <taxon>Embryophyta</taxon>
        <taxon>Tracheophyta</taxon>
        <taxon>Spermatophyta</taxon>
        <taxon>Magnoliopsida</taxon>
        <taxon>eudicotyledons</taxon>
        <taxon>Gunneridae</taxon>
        <taxon>Pentapetalae</taxon>
        <taxon>asterids</taxon>
        <taxon>Ericales</taxon>
        <taxon>Ericaceae</taxon>
        <taxon>Ericoideae</taxon>
        <taxon>Rhodoreae</taxon>
        <taxon>Rhododendron</taxon>
    </lineage>
</organism>
<evidence type="ECO:0000256" key="1">
    <source>
        <dbReference type="ARBA" id="ARBA00007626"/>
    </source>
</evidence>
<dbReference type="AlphaFoldDB" id="A0AAV6KI30"/>
<keyword evidence="2" id="KW-0677">Repeat</keyword>
<dbReference type="PANTHER" id="PTHR47939:SF13">
    <property type="entry name" value="OS03G0201400 PROTEIN"/>
    <property type="match status" value="1"/>
</dbReference>
<dbReference type="Pfam" id="PF01535">
    <property type="entry name" value="PPR"/>
    <property type="match status" value="2"/>
</dbReference>
<feature type="repeat" description="PPR" evidence="3">
    <location>
        <begin position="191"/>
        <end position="225"/>
    </location>
</feature>
<feature type="region of interest" description="Disordered" evidence="4">
    <location>
        <begin position="33"/>
        <end position="75"/>
    </location>
</feature>
<feature type="repeat" description="PPR" evidence="3">
    <location>
        <begin position="261"/>
        <end position="295"/>
    </location>
</feature>
<dbReference type="InterPro" id="IPR002885">
    <property type="entry name" value="PPR_rpt"/>
</dbReference>
<accession>A0AAV6KI30</accession>
<dbReference type="InterPro" id="IPR011990">
    <property type="entry name" value="TPR-like_helical_dom_sf"/>
</dbReference>
<evidence type="ECO:0000256" key="2">
    <source>
        <dbReference type="ARBA" id="ARBA00022737"/>
    </source>
</evidence>
<dbReference type="PROSITE" id="PS51375">
    <property type="entry name" value="PPR"/>
    <property type="match status" value="7"/>
</dbReference>